<reference evidence="2" key="1">
    <citation type="journal article" date="2015" name="Nature">
        <title>Complex archaea that bridge the gap between prokaryotes and eukaryotes.</title>
        <authorList>
            <person name="Spang A."/>
            <person name="Saw J.H."/>
            <person name="Jorgensen S.L."/>
            <person name="Zaremba-Niedzwiedzka K."/>
            <person name="Martijn J."/>
            <person name="Lind A.E."/>
            <person name="van Eijk R."/>
            <person name="Schleper C."/>
            <person name="Guy L."/>
            <person name="Ettema T.J."/>
        </authorList>
    </citation>
    <scope>NUCLEOTIDE SEQUENCE</scope>
</reference>
<feature type="transmembrane region" description="Helical" evidence="1">
    <location>
        <begin position="14"/>
        <end position="36"/>
    </location>
</feature>
<keyword evidence="1" id="KW-1133">Transmembrane helix</keyword>
<feature type="transmembrane region" description="Helical" evidence="1">
    <location>
        <begin position="66"/>
        <end position="84"/>
    </location>
</feature>
<proteinExistence type="predicted"/>
<gene>
    <name evidence="2" type="ORF">LCGC14_0870600</name>
</gene>
<evidence type="ECO:0000313" key="2">
    <source>
        <dbReference type="EMBL" id="KKN26855.1"/>
    </source>
</evidence>
<name>A0A0F9P4X2_9ZZZZ</name>
<dbReference type="EMBL" id="LAZR01002689">
    <property type="protein sequence ID" value="KKN26855.1"/>
    <property type="molecule type" value="Genomic_DNA"/>
</dbReference>
<comment type="caution">
    <text evidence="2">The sequence shown here is derived from an EMBL/GenBank/DDBJ whole genome shotgun (WGS) entry which is preliminary data.</text>
</comment>
<protein>
    <submittedName>
        <fullName evidence="2">Uncharacterized protein</fullName>
    </submittedName>
</protein>
<feature type="transmembrane region" description="Helical" evidence="1">
    <location>
        <begin position="43"/>
        <end position="60"/>
    </location>
</feature>
<dbReference type="AlphaFoldDB" id="A0A0F9P4X2"/>
<accession>A0A0F9P4X2</accession>
<organism evidence="2">
    <name type="scientific">marine sediment metagenome</name>
    <dbReference type="NCBI Taxonomy" id="412755"/>
    <lineage>
        <taxon>unclassified sequences</taxon>
        <taxon>metagenomes</taxon>
        <taxon>ecological metagenomes</taxon>
    </lineage>
</organism>
<sequence length="91" mass="10622">MVADTSKFLDLWDIWVNELIGDVWLFIFLGVVVISYLSIKAKFSMQLTILLNILFLIIVFVKSNLVILWVFILLGIGIIFYFFYQKNIIKG</sequence>
<evidence type="ECO:0000256" key="1">
    <source>
        <dbReference type="SAM" id="Phobius"/>
    </source>
</evidence>
<keyword evidence="1" id="KW-0812">Transmembrane</keyword>
<keyword evidence="1" id="KW-0472">Membrane</keyword>